<gene>
    <name evidence="2" type="ORF">PROFUN_12251</name>
</gene>
<sequence>MQGQMHALLCSIADSIPPLKDEQSSALETCECQTYLSIVTSVSRRVAGVHQVKVIQQHKNDSCGYYSVFNLTMALSCILSPPDLCPLFSRQITNYAAFWLRFYEMKKILLRTAEDEGKKGRAHYPWTRKHIDGEYTAVTIELIRALEHVMERLYLHKIIEYDPWLSLLRQWMPHGEVLCGSVLSSQQTQMITESPYSYDSHDLFGFTFLAEMSSSTLKYNCLQVKNILKLEKIFERFHERREYAHAFMMGQTNHWLCLFIIKACHITHIANHHPILFYHLNNSSAKTDIDIRNDVKKDMDENPDRDRDEEEKREVMEQYVRSMVDTRDTCLLFHRCALGERNIVDTLVDVNISGFFENFETRTGPLNASGGVDGVDRDEFMCLFIDWLENWYPPAVIEANIQQTILSLGLERLGIEHRRRLMMWTKKVAWAVLSCEMKDATVDRFMVTLPWFQQHFGEEIKP</sequence>
<evidence type="ECO:0000313" key="3">
    <source>
        <dbReference type="Proteomes" id="UP000241769"/>
    </source>
</evidence>
<dbReference type="OrthoDB" id="18416at2759"/>
<accession>A0A2P6N818</accession>
<dbReference type="EMBL" id="MDYQ01000161">
    <property type="protein sequence ID" value="PRP80097.1"/>
    <property type="molecule type" value="Genomic_DNA"/>
</dbReference>
<reference evidence="2 3" key="1">
    <citation type="journal article" date="2018" name="Genome Biol. Evol.">
        <title>Multiple Roots of Fruiting Body Formation in Amoebozoa.</title>
        <authorList>
            <person name="Hillmann F."/>
            <person name="Forbes G."/>
            <person name="Novohradska S."/>
            <person name="Ferling I."/>
            <person name="Riege K."/>
            <person name="Groth M."/>
            <person name="Westermann M."/>
            <person name="Marz M."/>
            <person name="Spaller T."/>
            <person name="Winckler T."/>
            <person name="Schaap P."/>
            <person name="Glockner G."/>
        </authorList>
    </citation>
    <scope>NUCLEOTIDE SEQUENCE [LARGE SCALE GENOMIC DNA]</scope>
    <source>
        <strain evidence="2 3">Jena</strain>
    </source>
</reference>
<dbReference type="AlphaFoldDB" id="A0A2P6N818"/>
<proteinExistence type="predicted"/>
<comment type="caution">
    <text evidence="2">The sequence shown here is derived from an EMBL/GenBank/DDBJ whole genome shotgun (WGS) entry which is preliminary data.</text>
</comment>
<evidence type="ECO:0000256" key="1">
    <source>
        <dbReference type="SAM" id="MobiDB-lite"/>
    </source>
</evidence>
<keyword evidence="3" id="KW-1185">Reference proteome</keyword>
<dbReference type="InParanoid" id="A0A2P6N818"/>
<protein>
    <submittedName>
        <fullName evidence="2">Uncharacterized protein</fullName>
    </submittedName>
</protein>
<feature type="region of interest" description="Disordered" evidence="1">
    <location>
        <begin position="291"/>
        <end position="313"/>
    </location>
</feature>
<organism evidence="2 3">
    <name type="scientific">Planoprotostelium fungivorum</name>
    <dbReference type="NCBI Taxonomy" id="1890364"/>
    <lineage>
        <taxon>Eukaryota</taxon>
        <taxon>Amoebozoa</taxon>
        <taxon>Evosea</taxon>
        <taxon>Variosea</taxon>
        <taxon>Cavosteliida</taxon>
        <taxon>Cavosteliaceae</taxon>
        <taxon>Planoprotostelium</taxon>
    </lineage>
</organism>
<dbReference type="Proteomes" id="UP000241769">
    <property type="component" value="Unassembled WGS sequence"/>
</dbReference>
<evidence type="ECO:0000313" key="2">
    <source>
        <dbReference type="EMBL" id="PRP80097.1"/>
    </source>
</evidence>
<name>A0A2P6N818_9EUKA</name>